<dbReference type="Proteomes" id="UP001157160">
    <property type="component" value="Unassembled WGS sequence"/>
</dbReference>
<keyword evidence="2" id="KW-1185">Reference proteome</keyword>
<evidence type="ECO:0008006" key="3">
    <source>
        <dbReference type="Google" id="ProtNLM"/>
    </source>
</evidence>
<protein>
    <recommendedName>
        <fullName evidence="3">Tryptophan synthase subunit alpha</fullName>
    </recommendedName>
</protein>
<organism evidence="1 2">
    <name type="scientific">Arenivirga flava</name>
    <dbReference type="NCBI Taxonomy" id="1930060"/>
    <lineage>
        <taxon>Bacteria</taxon>
        <taxon>Bacillati</taxon>
        <taxon>Actinomycetota</taxon>
        <taxon>Actinomycetes</taxon>
        <taxon>Micrococcales</taxon>
        <taxon>Microbacteriaceae</taxon>
        <taxon>Arenivirga</taxon>
    </lineage>
</organism>
<reference evidence="1 2" key="1">
    <citation type="journal article" date="2014" name="Int. J. Syst. Evol. Microbiol.">
        <title>Complete genome sequence of Corynebacterium casei LMG S-19264T (=DSM 44701T), isolated from a smear-ripened cheese.</title>
        <authorList>
            <consortium name="US DOE Joint Genome Institute (JGI-PGF)"/>
            <person name="Walter F."/>
            <person name="Albersmeier A."/>
            <person name="Kalinowski J."/>
            <person name="Ruckert C."/>
        </authorList>
    </citation>
    <scope>NUCLEOTIDE SEQUENCE [LARGE SCALE GENOMIC DNA]</scope>
    <source>
        <strain evidence="1 2">NBRC 112289</strain>
    </source>
</reference>
<evidence type="ECO:0000313" key="2">
    <source>
        <dbReference type="Proteomes" id="UP001157160"/>
    </source>
</evidence>
<evidence type="ECO:0000313" key="1">
    <source>
        <dbReference type="EMBL" id="GMA27662.1"/>
    </source>
</evidence>
<proteinExistence type="predicted"/>
<name>A0AA37XBP2_9MICO</name>
<accession>A0AA37XBP2</accession>
<dbReference type="AlphaFoldDB" id="A0AA37XBP2"/>
<dbReference type="EMBL" id="BSUL01000001">
    <property type="protein sequence ID" value="GMA27662.1"/>
    <property type="molecule type" value="Genomic_DNA"/>
</dbReference>
<comment type="caution">
    <text evidence="1">The sequence shown here is derived from an EMBL/GenBank/DDBJ whole genome shotgun (WGS) entry which is preliminary data.</text>
</comment>
<sequence length="104" mass="11621">MHAAVPLSLELLRQEARDELEVVVHELCLQGRDPWEFMQTLPSVDEQVVANLYEEALGDPDALARLRRDPRATEHRLLAQIALEHPPLGPAVSAIARAREVGSR</sequence>
<dbReference type="RefSeq" id="WP_284230431.1">
    <property type="nucleotide sequence ID" value="NZ_BSUL01000001.1"/>
</dbReference>
<gene>
    <name evidence="1" type="ORF">GCM10025874_09150</name>
</gene>